<dbReference type="EMBL" id="GGEC01033123">
    <property type="protein sequence ID" value="MBX13607.1"/>
    <property type="molecule type" value="Transcribed_RNA"/>
</dbReference>
<organism evidence="1">
    <name type="scientific">Rhizophora mucronata</name>
    <name type="common">Asiatic mangrove</name>
    <dbReference type="NCBI Taxonomy" id="61149"/>
    <lineage>
        <taxon>Eukaryota</taxon>
        <taxon>Viridiplantae</taxon>
        <taxon>Streptophyta</taxon>
        <taxon>Embryophyta</taxon>
        <taxon>Tracheophyta</taxon>
        <taxon>Spermatophyta</taxon>
        <taxon>Magnoliopsida</taxon>
        <taxon>eudicotyledons</taxon>
        <taxon>Gunneridae</taxon>
        <taxon>Pentapetalae</taxon>
        <taxon>rosids</taxon>
        <taxon>fabids</taxon>
        <taxon>Malpighiales</taxon>
        <taxon>Rhizophoraceae</taxon>
        <taxon>Rhizophora</taxon>
    </lineage>
</organism>
<accession>A0A2P2L6K5</accession>
<dbReference type="AlphaFoldDB" id="A0A2P2L6K5"/>
<proteinExistence type="predicted"/>
<evidence type="ECO:0000313" key="1">
    <source>
        <dbReference type="EMBL" id="MBX13607.1"/>
    </source>
</evidence>
<name>A0A2P2L6K5_RHIMU</name>
<sequence length="47" mass="5590">MRIGSDQATGCQDWRPKWRLTEELERFQMDALKDPLVDYLRALLVQP</sequence>
<protein>
    <submittedName>
        <fullName evidence="1">TATA-box-binding protein isoform X2</fullName>
    </submittedName>
</protein>
<reference evidence="1" key="1">
    <citation type="submission" date="2018-02" db="EMBL/GenBank/DDBJ databases">
        <title>Rhizophora mucronata_Transcriptome.</title>
        <authorList>
            <person name="Meera S.P."/>
            <person name="Sreeshan A."/>
            <person name="Augustine A."/>
        </authorList>
    </citation>
    <scope>NUCLEOTIDE SEQUENCE</scope>
    <source>
        <tissue evidence="1">Leaf</tissue>
    </source>
</reference>